<dbReference type="OrthoDB" id="9798190at2"/>
<dbReference type="STRING" id="945713.IALB_1043"/>
<dbReference type="InterPro" id="IPR059052">
    <property type="entry name" value="HH_YbhG-like"/>
</dbReference>
<dbReference type="Proteomes" id="UP000007394">
    <property type="component" value="Chromosome"/>
</dbReference>
<keyword evidence="3" id="KW-1185">Reference proteome</keyword>
<dbReference type="EMBL" id="CP003418">
    <property type="protein sequence ID" value="AFH48754.1"/>
    <property type="molecule type" value="Genomic_DNA"/>
</dbReference>
<evidence type="ECO:0000259" key="1">
    <source>
        <dbReference type="Pfam" id="PF25881"/>
    </source>
</evidence>
<evidence type="ECO:0000313" key="2">
    <source>
        <dbReference type="EMBL" id="AFH48754.1"/>
    </source>
</evidence>
<dbReference type="eggNOG" id="COG0845">
    <property type="taxonomic scope" value="Bacteria"/>
</dbReference>
<feature type="domain" description="YbhG-like alpha-helical hairpin" evidence="1">
    <location>
        <begin position="75"/>
        <end position="191"/>
    </location>
</feature>
<dbReference type="Gene3D" id="2.40.50.100">
    <property type="match status" value="1"/>
</dbReference>
<dbReference type="AlphaFoldDB" id="I0AIE7"/>
<dbReference type="PANTHER" id="PTHR30438">
    <property type="entry name" value="36 KDA ANTIGEN-RELATED"/>
    <property type="match status" value="1"/>
</dbReference>
<dbReference type="Pfam" id="PF25881">
    <property type="entry name" value="HH_YBHG"/>
    <property type="match status" value="1"/>
</dbReference>
<dbReference type="Gene3D" id="1.10.287.470">
    <property type="entry name" value="Helix hairpin bin"/>
    <property type="match status" value="1"/>
</dbReference>
<reference evidence="2 3" key="1">
    <citation type="journal article" date="2012" name="Front. Microbiol.">
        <title>Complete genome of Ignavibacterium album, a metabolically versatile, flagellated, facultative anaerobe from the phylum Chlorobi.</title>
        <authorList>
            <person name="Liu Z."/>
            <person name="Frigaard N.-U."/>
            <person name="Vogl K."/>
            <person name="Iino T."/>
            <person name="Ohkuma M."/>
            <person name="Overmann J."/>
            <person name="Bryant D.A."/>
        </authorList>
    </citation>
    <scope>NUCLEOTIDE SEQUENCE [LARGE SCALE GENOMIC DNA]</scope>
    <source>
        <strain evidence="3">DSM 19864 / JCM 16511 / NBRC 101810 / Mat9-16</strain>
    </source>
</reference>
<evidence type="ECO:0000313" key="3">
    <source>
        <dbReference type="Proteomes" id="UP000007394"/>
    </source>
</evidence>
<dbReference type="KEGG" id="ial:IALB_1043"/>
<protein>
    <submittedName>
        <fullName evidence="2">HlyD family secretion protein</fullName>
    </submittedName>
</protein>
<dbReference type="Gene3D" id="2.40.30.170">
    <property type="match status" value="1"/>
</dbReference>
<dbReference type="RefSeq" id="WP_014559909.1">
    <property type="nucleotide sequence ID" value="NC_017464.1"/>
</dbReference>
<dbReference type="HOGENOM" id="CLU_018816_6_1_10"/>
<name>I0AIE7_IGNAJ</name>
<proteinExistence type="predicted"/>
<gene>
    <name evidence="2" type="ordered locus">IALB_1043</name>
</gene>
<accession>I0AIE7</accession>
<dbReference type="PRINTS" id="PR01490">
    <property type="entry name" value="RTXTOXIND"/>
</dbReference>
<organism evidence="2 3">
    <name type="scientific">Ignavibacterium album (strain DSM 19864 / JCM 16511 / NBRC 101810 / Mat9-16)</name>
    <dbReference type="NCBI Taxonomy" id="945713"/>
    <lineage>
        <taxon>Bacteria</taxon>
        <taxon>Pseudomonadati</taxon>
        <taxon>Ignavibacteriota</taxon>
        <taxon>Ignavibacteria</taxon>
        <taxon>Ignavibacteriales</taxon>
        <taxon>Ignavibacteriaceae</taxon>
        <taxon>Ignavibacterium</taxon>
    </lineage>
</organism>
<dbReference type="SUPFAM" id="SSF111369">
    <property type="entry name" value="HlyD-like secretion proteins"/>
    <property type="match status" value="2"/>
</dbReference>
<sequence length="326" mass="37301">MKFRKFLIALPFTLALIAVIVIVVQSNNDEEKIVTGLIETTTVNVASKIPGRVEEIFVKEGDKISKGQILARLESKEMNPKVEQAKGQLEAAKFKYQMALNGARPEEKEATEKLYLQAKHQYELAQKTYERMMNLYRDSLISAQEKDVYEFQYKAAFEQMNAAKSKYDMVVKGARYEEIEMAKGLYYQAENGYKEALAYQQELEIKSPIDGELQKKLVNQGEIISSGYPVFSLIDTKDFWVSIQLKEDEINGIKIGDEFYGIIKALGDKKVKFKVYYISAMGDFANWRPTNQKGEFDIKTFEVRLKPVQSISELRPGMTANIILSR</sequence>